<organism evidence="2 3">
    <name type="scientific">Thioclava pacifica DSM 10166</name>
    <dbReference type="NCBI Taxonomy" id="1353537"/>
    <lineage>
        <taxon>Bacteria</taxon>
        <taxon>Pseudomonadati</taxon>
        <taxon>Pseudomonadota</taxon>
        <taxon>Alphaproteobacteria</taxon>
        <taxon>Rhodobacterales</taxon>
        <taxon>Paracoccaceae</taxon>
        <taxon>Thioclava</taxon>
    </lineage>
</organism>
<keyword evidence="1" id="KW-0732">Signal</keyword>
<accession>A0A074J5S4</accession>
<protein>
    <recommendedName>
        <fullName evidence="4">Cell surface protein</fullName>
    </recommendedName>
</protein>
<keyword evidence="3" id="KW-1185">Reference proteome</keyword>
<gene>
    <name evidence="2" type="ORF">TP2_13825</name>
</gene>
<dbReference type="Pfam" id="PF05787">
    <property type="entry name" value="PhoX"/>
    <property type="match status" value="1"/>
</dbReference>
<dbReference type="PANTHER" id="PTHR35399:SF2">
    <property type="entry name" value="DUF839 DOMAIN-CONTAINING PROTEIN"/>
    <property type="match status" value="1"/>
</dbReference>
<evidence type="ECO:0000256" key="1">
    <source>
        <dbReference type="SAM" id="SignalP"/>
    </source>
</evidence>
<feature type="chain" id="PRO_5001694535" description="Cell surface protein" evidence="1">
    <location>
        <begin position="22"/>
        <end position="520"/>
    </location>
</feature>
<evidence type="ECO:0000313" key="3">
    <source>
        <dbReference type="Proteomes" id="UP000027432"/>
    </source>
</evidence>
<dbReference type="OrthoDB" id="9801383at2"/>
<reference evidence="2 3" key="1">
    <citation type="submission" date="2013-07" db="EMBL/GenBank/DDBJ databases">
        <title>Thioclava pacifica DSM 10166 Genome Sequencing.</title>
        <authorList>
            <person name="Lai Q."/>
            <person name="Shao Z."/>
        </authorList>
    </citation>
    <scope>NUCLEOTIDE SEQUENCE [LARGE SCALE GENOMIC DNA]</scope>
    <source>
        <strain evidence="2 3">DSM 10166</strain>
    </source>
</reference>
<feature type="signal peptide" evidence="1">
    <location>
        <begin position="1"/>
        <end position="21"/>
    </location>
</feature>
<evidence type="ECO:0008006" key="4">
    <source>
        <dbReference type="Google" id="ProtNLM"/>
    </source>
</evidence>
<comment type="caution">
    <text evidence="2">The sequence shown here is derived from an EMBL/GenBank/DDBJ whole genome shotgun (WGS) entry which is preliminary data.</text>
</comment>
<evidence type="ECO:0000313" key="2">
    <source>
        <dbReference type="EMBL" id="KEO50963.1"/>
    </source>
</evidence>
<sequence>MKSTLLSSLVLSTALSTPVLAENLTRVVTVPLGGEITGMFLEKGDLFFNVQHPADDMGNEFAKATIGVVANADFKAKASVVPEGDDKKVVKTSLGQYQVLVQEGDFGKIGKISNAKGEILSSNDPDFNAFVATGEDAGYLFTNWEDRPGGMSRVKLSRAADGTWSADANDAMMLDFSAVHGTWVNCFGTLSPWNTPLSSEELYFDETADWNNPNFEEIGDVAGLEQYLGQYPNPYRYGFIVEIADPAGQATPVKRFAMGRFSHENSVVMPDRKTVYLSDDGTNVVFFKFVADEAGDLSAGTLYAAKMTQQTAPGTAAAESGFDVEWIELAHGTEADIAAWIADYDGITQADYAEGKSSYISDEEVAAWAKGEAKDDRAAFLESRKAAKAKGATAEFRKMEGVNINFDAAADGSVPYMYMAMSEVAKGMADDKGDVQVAENKCGVVYEMKLDAAYNVATMIPAVAGGAYDKNAETNACDVNAISNPDNIVVLPSGQVLIGEDTGHHENNAMWLYTPDRSAM</sequence>
<dbReference type="eggNOG" id="COG3211">
    <property type="taxonomic scope" value="Bacteria"/>
</dbReference>
<dbReference type="PANTHER" id="PTHR35399">
    <property type="entry name" value="SLR8030 PROTEIN"/>
    <property type="match status" value="1"/>
</dbReference>
<dbReference type="EMBL" id="AUND01000040">
    <property type="protein sequence ID" value="KEO50963.1"/>
    <property type="molecule type" value="Genomic_DNA"/>
</dbReference>
<proteinExistence type="predicted"/>
<dbReference type="Proteomes" id="UP000027432">
    <property type="component" value="Unassembled WGS sequence"/>
</dbReference>
<name>A0A074J5S4_9RHOB</name>
<dbReference type="AlphaFoldDB" id="A0A074J5S4"/>
<dbReference type="InterPro" id="IPR008557">
    <property type="entry name" value="PhoX"/>
</dbReference>
<dbReference type="RefSeq" id="WP_038079744.1">
    <property type="nucleotide sequence ID" value="NZ_AUND01000040.1"/>
</dbReference>
<dbReference type="STRING" id="1353537.TP2_13825"/>